<keyword evidence="2" id="KW-0812">Transmembrane</keyword>
<evidence type="ECO:0000256" key="3">
    <source>
        <dbReference type="SAM" id="SignalP"/>
    </source>
</evidence>
<evidence type="ECO:0000313" key="4">
    <source>
        <dbReference type="EMBL" id="KAD4179845.1"/>
    </source>
</evidence>
<evidence type="ECO:0000313" key="5">
    <source>
        <dbReference type="Proteomes" id="UP000326396"/>
    </source>
</evidence>
<keyword evidence="3" id="KW-0732">Signal</keyword>
<dbReference type="Proteomes" id="UP000326396">
    <property type="component" value="Linkage Group LG4"/>
</dbReference>
<feature type="chain" id="PRO_5024292555" description="4Fe-4S ferredoxin-type domain-containing protein" evidence="3">
    <location>
        <begin position="23"/>
        <end position="180"/>
    </location>
</feature>
<sequence length="180" mass="19314">MEQLQTSLVLCFLLAFIVGATPSPTSDASVLCISECGTCPLICSPPPRSVESKPPPSVEPKPPQSPTHGDSEPPPYLTPIYHTTPPQSYSPPSPTPPPRTQAKSCPPPSYTTMSTNAPPPPPKLVVVPSTQIQPGDGIGQKNNSYPYYYFYASKGVAFSQEIPGLLILFTCFHFIFLLIG</sequence>
<feature type="compositionally biased region" description="Pro residues" evidence="1">
    <location>
        <begin position="88"/>
        <end position="109"/>
    </location>
</feature>
<feature type="region of interest" description="Disordered" evidence="1">
    <location>
        <begin position="48"/>
        <end position="121"/>
    </location>
</feature>
<gene>
    <name evidence="4" type="ORF">E3N88_28436</name>
</gene>
<keyword evidence="5" id="KW-1185">Reference proteome</keyword>
<dbReference type="EMBL" id="SZYD01000014">
    <property type="protein sequence ID" value="KAD4179845.1"/>
    <property type="molecule type" value="Genomic_DNA"/>
</dbReference>
<name>A0A5N6N2B6_9ASTR</name>
<keyword evidence="2" id="KW-1133">Transmembrane helix</keyword>
<evidence type="ECO:0000256" key="2">
    <source>
        <dbReference type="SAM" id="Phobius"/>
    </source>
</evidence>
<feature type="signal peptide" evidence="3">
    <location>
        <begin position="1"/>
        <end position="22"/>
    </location>
</feature>
<reference evidence="4 5" key="1">
    <citation type="submission" date="2019-05" db="EMBL/GenBank/DDBJ databases">
        <title>Mikania micrantha, genome provides insights into the molecular mechanism of rapid growth.</title>
        <authorList>
            <person name="Liu B."/>
        </authorList>
    </citation>
    <scope>NUCLEOTIDE SEQUENCE [LARGE SCALE GENOMIC DNA]</scope>
    <source>
        <strain evidence="4">NLD-2019</strain>
        <tissue evidence="4">Leaf</tissue>
    </source>
</reference>
<evidence type="ECO:0000256" key="1">
    <source>
        <dbReference type="SAM" id="MobiDB-lite"/>
    </source>
</evidence>
<feature type="compositionally biased region" description="Pro residues" evidence="1">
    <location>
        <begin position="48"/>
        <end position="65"/>
    </location>
</feature>
<proteinExistence type="predicted"/>
<dbReference type="AlphaFoldDB" id="A0A5N6N2B6"/>
<feature type="transmembrane region" description="Helical" evidence="2">
    <location>
        <begin position="162"/>
        <end position="179"/>
    </location>
</feature>
<protein>
    <recommendedName>
        <fullName evidence="6">4Fe-4S ferredoxin-type domain-containing protein</fullName>
    </recommendedName>
</protein>
<dbReference type="OrthoDB" id="1731927at2759"/>
<keyword evidence="2" id="KW-0472">Membrane</keyword>
<organism evidence="4 5">
    <name type="scientific">Mikania micrantha</name>
    <name type="common">bitter vine</name>
    <dbReference type="NCBI Taxonomy" id="192012"/>
    <lineage>
        <taxon>Eukaryota</taxon>
        <taxon>Viridiplantae</taxon>
        <taxon>Streptophyta</taxon>
        <taxon>Embryophyta</taxon>
        <taxon>Tracheophyta</taxon>
        <taxon>Spermatophyta</taxon>
        <taxon>Magnoliopsida</taxon>
        <taxon>eudicotyledons</taxon>
        <taxon>Gunneridae</taxon>
        <taxon>Pentapetalae</taxon>
        <taxon>asterids</taxon>
        <taxon>campanulids</taxon>
        <taxon>Asterales</taxon>
        <taxon>Asteraceae</taxon>
        <taxon>Asteroideae</taxon>
        <taxon>Heliantheae alliance</taxon>
        <taxon>Eupatorieae</taxon>
        <taxon>Mikania</taxon>
    </lineage>
</organism>
<comment type="caution">
    <text evidence="4">The sequence shown here is derived from an EMBL/GenBank/DDBJ whole genome shotgun (WGS) entry which is preliminary data.</text>
</comment>
<evidence type="ECO:0008006" key="6">
    <source>
        <dbReference type="Google" id="ProtNLM"/>
    </source>
</evidence>
<accession>A0A5N6N2B6</accession>